<comment type="caution">
    <text evidence="3">The sequence shown here is derived from an EMBL/GenBank/DDBJ whole genome shotgun (WGS) entry which is preliminary data.</text>
</comment>
<evidence type="ECO:0000259" key="1">
    <source>
        <dbReference type="PROSITE" id="PS50112"/>
    </source>
</evidence>
<dbReference type="InterPro" id="IPR029787">
    <property type="entry name" value="Nucleotide_cyclase"/>
</dbReference>
<dbReference type="InterPro" id="IPR013767">
    <property type="entry name" value="PAS_fold"/>
</dbReference>
<accession>A0ABQ5NNF5</accession>
<dbReference type="InterPro" id="IPR052163">
    <property type="entry name" value="DGC-Regulatory_Protein"/>
</dbReference>
<dbReference type="Pfam" id="PF00990">
    <property type="entry name" value="GGDEF"/>
    <property type="match status" value="1"/>
</dbReference>
<dbReference type="PANTHER" id="PTHR46663:SF2">
    <property type="entry name" value="GGDEF DOMAIN-CONTAINING PROTEIN"/>
    <property type="match status" value="1"/>
</dbReference>
<dbReference type="InterPro" id="IPR000014">
    <property type="entry name" value="PAS"/>
</dbReference>
<dbReference type="Gene3D" id="3.30.450.20">
    <property type="entry name" value="PAS domain"/>
    <property type="match status" value="1"/>
</dbReference>
<dbReference type="InterPro" id="IPR043128">
    <property type="entry name" value="Rev_trsase/Diguanyl_cyclase"/>
</dbReference>
<dbReference type="CDD" id="cd01949">
    <property type="entry name" value="GGDEF"/>
    <property type="match status" value="1"/>
</dbReference>
<dbReference type="RefSeq" id="WP_264989470.1">
    <property type="nucleotide sequence ID" value="NZ_BRZA01000003.1"/>
</dbReference>
<gene>
    <name evidence="3" type="ORF">LYSBPC_27700</name>
</gene>
<dbReference type="InterPro" id="IPR000160">
    <property type="entry name" value="GGDEF_dom"/>
</dbReference>
<dbReference type="CDD" id="cd00130">
    <property type="entry name" value="PAS"/>
    <property type="match status" value="1"/>
</dbReference>
<dbReference type="PROSITE" id="PS50112">
    <property type="entry name" value="PAS"/>
    <property type="match status" value="1"/>
</dbReference>
<dbReference type="SMART" id="SM00267">
    <property type="entry name" value="GGDEF"/>
    <property type="match status" value="1"/>
</dbReference>
<proteinExistence type="predicted"/>
<dbReference type="PROSITE" id="PS50887">
    <property type="entry name" value="GGDEF"/>
    <property type="match status" value="1"/>
</dbReference>
<dbReference type="PANTHER" id="PTHR46663">
    <property type="entry name" value="DIGUANYLATE CYCLASE DGCT-RELATED"/>
    <property type="match status" value="1"/>
</dbReference>
<dbReference type="SUPFAM" id="SSF55073">
    <property type="entry name" value="Nucleotide cyclase"/>
    <property type="match status" value="1"/>
</dbReference>
<protein>
    <recommendedName>
        <fullName evidence="5">Sensor domain-containing diguanylate cyclase</fullName>
    </recommendedName>
</protein>
<sequence length="298" mass="34296">MNDLYLAIINQLDNGIILLDDQLNIQLWNTWLAKYTGKTEDEVKGLPITEVIPRFDNNIYAGMFEKALSNGQKSFCSAAMHQYFVEGRCSNMKQPRQNVLIRHLHLDDKIYVMIEIHDVASVYERIRNLNKSLQHSIGFTKSLERFAYYDSLTDLPNRKFILERIEKLIQQETIFVLFFLDLNGFKAVNDQFGHLQGDLLLQMFAKRGSQFICTQDVLARLGGDEFVLLVENLTTLDEIEQHMEEVKALLEEPFIIEGQQVVISTSIGHACFPRDGITANQLLNVADSKMYADKKEIK</sequence>
<dbReference type="EMBL" id="BRZA01000003">
    <property type="protein sequence ID" value="GLC89643.1"/>
    <property type="molecule type" value="Genomic_DNA"/>
</dbReference>
<evidence type="ECO:0008006" key="5">
    <source>
        <dbReference type="Google" id="ProtNLM"/>
    </source>
</evidence>
<dbReference type="SMART" id="SM00091">
    <property type="entry name" value="PAS"/>
    <property type="match status" value="1"/>
</dbReference>
<dbReference type="NCBIfam" id="TIGR00229">
    <property type="entry name" value="sensory_box"/>
    <property type="match status" value="1"/>
</dbReference>
<dbReference type="InterPro" id="IPR035965">
    <property type="entry name" value="PAS-like_dom_sf"/>
</dbReference>
<dbReference type="NCBIfam" id="TIGR00254">
    <property type="entry name" value="GGDEF"/>
    <property type="match status" value="1"/>
</dbReference>
<feature type="domain" description="GGDEF" evidence="2">
    <location>
        <begin position="173"/>
        <end position="298"/>
    </location>
</feature>
<reference evidence="3" key="1">
    <citation type="submission" date="2022-08" db="EMBL/GenBank/DDBJ databases">
        <title>Draft genome sequence of Lysinibacillus sp. strain KH24.</title>
        <authorList>
            <person name="Kanbe H."/>
            <person name="Itoh H."/>
        </authorList>
    </citation>
    <scope>NUCLEOTIDE SEQUENCE</scope>
    <source>
        <strain evidence="3">KH24</strain>
    </source>
</reference>
<evidence type="ECO:0000313" key="4">
    <source>
        <dbReference type="Proteomes" id="UP001065593"/>
    </source>
</evidence>
<keyword evidence="4" id="KW-1185">Reference proteome</keyword>
<evidence type="ECO:0000259" key="2">
    <source>
        <dbReference type="PROSITE" id="PS50887"/>
    </source>
</evidence>
<evidence type="ECO:0000313" key="3">
    <source>
        <dbReference type="EMBL" id="GLC89643.1"/>
    </source>
</evidence>
<name>A0ABQ5NNF5_9BACI</name>
<dbReference type="SUPFAM" id="SSF55785">
    <property type="entry name" value="PYP-like sensor domain (PAS domain)"/>
    <property type="match status" value="1"/>
</dbReference>
<dbReference type="Proteomes" id="UP001065593">
    <property type="component" value="Unassembled WGS sequence"/>
</dbReference>
<feature type="domain" description="PAS" evidence="1">
    <location>
        <begin position="1"/>
        <end position="71"/>
    </location>
</feature>
<dbReference type="Gene3D" id="3.30.70.270">
    <property type="match status" value="1"/>
</dbReference>
<organism evidence="3 4">
    <name type="scientific">Lysinibacillus piscis</name>
    <dbReference type="NCBI Taxonomy" id="2518931"/>
    <lineage>
        <taxon>Bacteria</taxon>
        <taxon>Bacillati</taxon>
        <taxon>Bacillota</taxon>
        <taxon>Bacilli</taxon>
        <taxon>Bacillales</taxon>
        <taxon>Bacillaceae</taxon>
        <taxon>Lysinibacillus</taxon>
    </lineage>
</organism>
<dbReference type="Pfam" id="PF00989">
    <property type="entry name" value="PAS"/>
    <property type="match status" value="1"/>
</dbReference>